<dbReference type="Proteomes" id="UP000070675">
    <property type="component" value="Unassembled WGS sequence"/>
</dbReference>
<dbReference type="OrthoDB" id="9801447at2"/>
<dbReference type="GO" id="GO:0000166">
    <property type="term" value="F:nucleotide binding"/>
    <property type="evidence" value="ECO:0007669"/>
    <property type="project" value="UniProtKB-UniRule"/>
</dbReference>
<dbReference type="InterPro" id="IPR035571">
    <property type="entry name" value="UPF0234-like_C"/>
</dbReference>
<comment type="function">
    <text evidence="3">Nucleotide-binding protein.</text>
</comment>
<evidence type="ECO:0000313" key="5">
    <source>
        <dbReference type="Proteomes" id="UP000070675"/>
    </source>
</evidence>
<organism evidence="4 5">
    <name type="scientific">Atopobium deltae</name>
    <dbReference type="NCBI Taxonomy" id="1393034"/>
    <lineage>
        <taxon>Bacteria</taxon>
        <taxon>Bacillati</taxon>
        <taxon>Actinomycetota</taxon>
        <taxon>Coriobacteriia</taxon>
        <taxon>Coriobacteriales</taxon>
        <taxon>Atopobiaceae</taxon>
        <taxon>Atopobium</taxon>
    </lineage>
</organism>
<accession>A0A133XSA9</accession>
<comment type="similarity">
    <text evidence="2 3">Belongs to the YajQ family.</text>
</comment>
<dbReference type="InterPro" id="IPR007551">
    <property type="entry name" value="YajQ/Smlt4090-like"/>
</dbReference>
<dbReference type="STRING" id="1393034.HMPREF3192_01046"/>
<dbReference type="InterPro" id="IPR035570">
    <property type="entry name" value="UPF0234_N"/>
</dbReference>
<dbReference type="PANTHER" id="PTHR30476">
    <property type="entry name" value="UPF0234 PROTEIN YAJQ"/>
    <property type="match status" value="1"/>
</dbReference>
<dbReference type="SUPFAM" id="SSF89963">
    <property type="entry name" value="YajQ-like"/>
    <property type="match status" value="2"/>
</dbReference>
<dbReference type="Gene3D" id="3.30.70.860">
    <property type="match status" value="1"/>
</dbReference>
<keyword evidence="1 3" id="KW-0547">Nucleotide-binding</keyword>
<evidence type="ECO:0000256" key="2">
    <source>
        <dbReference type="ARBA" id="ARBA00093450"/>
    </source>
</evidence>
<evidence type="ECO:0000313" key="4">
    <source>
        <dbReference type="EMBL" id="KXB33817.1"/>
    </source>
</evidence>
<dbReference type="GO" id="GO:0005829">
    <property type="term" value="C:cytosol"/>
    <property type="evidence" value="ECO:0007669"/>
    <property type="project" value="TreeGrafter"/>
</dbReference>
<comment type="caution">
    <text evidence="4">The sequence shown here is derived from an EMBL/GenBank/DDBJ whole genome shotgun (WGS) entry which is preliminary data.</text>
</comment>
<evidence type="ECO:0000256" key="1">
    <source>
        <dbReference type="ARBA" id="ARBA00022741"/>
    </source>
</evidence>
<dbReference type="HAMAP" id="MF_00632">
    <property type="entry name" value="UPF0234"/>
    <property type="match status" value="1"/>
</dbReference>
<dbReference type="NCBIfam" id="NF003819">
    <property type="entry name" value="PRK05412.1"/>
    <property type="match status" value="1"/>
</dbReference>
<keyword evidence="5" id="KW-1185">Reference proteome</keyword>
<dbReference type="Gene3D" id="3.30.70.990">
    <property type="entry name" value="YajQ-like, domain 2"/>
    <property type="match status" value="1"/>
</dbReference>
<dbReference type="Pfam" id="PF04461">
    <property type="entry name" value="YajQ"/>
    <property type="match status" value="1"/>
</dbReference>
<dbReference type="RefSeq" id="WP_066305831.1">
    <property type="nucleotide sequence ID" value="NZ_KQ959507.1"/>
</dbReference>
<dbReference type="CDD" id="cd11740">
    <property type="entry name" value="YajQ_like"/>
    <property type="match status" value="1"/>
</dbReference>
<dbReference type="PATRIC" id="fig|1393034.3.peg.1011"/>
<protein>
    <recommendedName>
        <fullName evidence="3">Nucleotide-binding protein HMPREF3192_01046</fullName>
    </recommendedName>
</protein>
<dbReference type="InterPro" id="IPR036183">
    <property type="entry name" value="YajQ-like_sf"/>
</dbReference>
<dbReference type="EMBL" id="LSCR01000029">
    <property type="protein sequence ID" value="KXB33817.1"/>
    <property type="molecule type" value="Genomic_DNA"/>
</dbReference>
<evidence type="ECO:0000256" key="3">
    <source>
        <dbReference type="HAMAP-Rule" id="MF_00632"/>
    </source>
</evidence>
<gene>
    <name evidence="4" type="ORF">HMPREF3192_01046</name>
</gene>
<name>A0A133XSA9_9ACTN</name>
<proteinExistence type="inferred from homology"/>
<dbReference type="AlphaFoldDB" id="A0A133XSA9"/>
<reference evidence="5" key="1">
    <citation type="submission" date="2016-01" db="EMBL/GenBank/DDBJ databases">
        <authorList>
            <person name="Mitreva M."/>
            <person name="Pepin K.H."/>
            <person name="Mihindukulasuriya K.A."/>
            <person name="Fulton R."/>
            <person name="Fronick C."/>
            <person name="O'Laughlin M."/>
            <person name="Miner T."/>
            <person name="Herter B."/>
            <person name="Rosa B.A."/>
            <person name="Cordes M."/>
            <person name="Tomlinson C."/>
            <person name="Wollam A."/>
            <person name="Palsikar V.B."/>
            <person name="Mardis E.R."/>
            <person name="Wilson R.K."/>
        </authorList>
    </citation>
    <scope>NUCLEOTIDE SEQUENCE [LARGE SCALE GENOMIC DNA]</scope>
    <source>
        <strain evidence="5">DNF00019</strain>
    </source>
</reference>
<dbReference type="PANTHER" id="PTHR30476:SF0">
    <property type="entry name" value="UPF0234 PROTEIN YAJQ"/>
    <property type="match status" value="1"/>
</dbReference>
<sequence>MAKDSSFDIVSVVDIQEVDNAYQQTVRELTQRYDLKDSGASIEFSKADELFTIHAPSEFVATQVIDVLNTKLVRRSIDLKTLCWDKPQPAAGSSVRVVGHIMQGIDQDLAKKISKAIRDQKLKVKVNIEGDKLRVSSASKDLLQQVIGFVRDADYDLPLQFVNYR</sequence>